<feature type="compositionally biased region" description="Low complexity" evidence="1">
    <location>
        <begin position="1010"/>
        <end position="1020"/>
    </location>
</feature>
<evidence type="ECO:0000313" key="2">
    <source>
        <dbReference type="EMBL" id="TNV86314.1"/>
    </source>
</evidence>
<proteinExistence type="predicted"/>
<feature type="compositionally biased region" description="Polar residues" evidence="1">
    <location>
        <begin position="426"/>
        <end position="439"/>
    </location>
</feature>
<dbReference type="EMBL" id="RRYP01001171">
    <property type="protein sequence ID" value="TNV86314.1"/>
    <property type="molecule type" value="Genomic_DNA"/>
</dbReference>
<feature type="compositionally biased region" description="Polar residues" evidence="1">
    <location>
        <begin position="506"/>
        <end position="515"/>
    </location>
</feature>
<dbReference type="Proteomes" id="UP000785679">
    <property type="component" value="Unassembled WGS sequence"/>
</dbReference>
<feature type="region of interest" description="Disordered" evidence="1">
    <location>
        <begin position="1039"/>
        <end position="1058"/>
    </location>
</feature>
<feature type="compositionally biased region" description="Pro residues" evidence="1">
    <location>
        <begin position="86"/>
        <end position="99"/>
    </location>
</feature>
<feature type="region of interest" description="Disordered" evidence="1">
    <location>
        <begin position="240"/>
        <end position="297"/>
    </location>
</feature>
<sequence length="1171" mass="132015">MQANRASLEIKHRMNPSLIQYSNLVFFPYQLIVNNLRAIILQTSIQLQKLYLLNYLQKMDENFKLYNWHNNIYQPMIPAQSSQGGMPPPPRALGGEGPPPIAKPKAPTTTSNADILKLLPPLNDQGERQATRQRLIEALQKDIQTANLMCDQSSQGGFSLGVGELIATLESQIQSKYPDSNSANYRGLAKKLELGLKSRTDQRQSLIQIVQESAEESREEANQKVINFFQNNYSVGGGSKKADADFSGSGAVQSQASNPFGYQRPTGPPPGGLSGAGGGPPQRKPPGAGPQNRFPQNRFATGNFFAQTSQAPAINIGLENEQAKPSQNLDSFQNNHQEQERAPAIPSGISGYPPNTNNQQLQPPEETFPYNFADSGAAGTILFQDQRPSQPTNQSSEFGHTLFAAEAPLTTGENNFKNHYSWLDDASQSQPPQKVNTSAPPLPSYGEEELQQTHSVPLEDQSLEVGFTNNEEQNTQRHEEPEDEPVPEIKTPKQNIDTPYPDSRKNNQAATSSTLMEERYQYLNEYPVDAVEETKDERPPQSSNNQKDDSPKRDVERIEDGLDTTKLSVVQPHFEKAQELMHNELFDSLLSNQQPPKYPKADNSTRYSFRQQPNPYQNNQQDEVARSMQRMQSQSQLSHQHQQIVNQSPSMRGLMQQTSRPPQSVASVNITNFEDSDGIIRAYKKKKAELEDLKEKFYQLETEYFTTRQKSLLLEDDSLKLRGDLARAERLLKDAQMKESRKEQDILVKQLQLKTQEAQAYQNELANQKQENVKLREKIKELMTRGRAGSASGSASHGQESNDQLMRALREKDELQRTIENLKVQFTQSLQEHSSNTSRLEIEKGQIIQRLEQQMQGMRQQHAEQLRKADEKIGQVIGEKRQVEEALIAQKVEFESVKEQNALLLAEKAALLNAQQQKKNIPSSAEGVKSVESDEGSFVHLKNDQSSPSDDAQKDTSFFVGYYDKVQQPVHKPQVVNDYHPSQVIPNNLFGGTTHIDESTKQSNTPPPQKSGQQRQQVKQATPKPQAEEAEEFFTTLGINPQQQTFKQPPPYKPTADAYGFLDQSSFLEQSFTHDQHKPPMPPPVQQRPPMMARPQNPPQMVRPQMIPQQHHMRPQVPPQQMIRPRAPVPVQQQQQLNQGFNYEQFFTTNESSKKNPGTQTSAVIPQNMFD</sequence>
<dbReference type="AlphaFoldDB" id="A0A8J8T8L0"/>
<organism evidence="2 3">
    <name type="scientific">Halteria grandinella</name>
    <dbReference type="NCBI Taxonomy" id="5974"/>
    <lineage>
        <taxon>Eukaryota</taxon>
        <taxon>Sar</taxon>
        <taxon>Alveolata</taxon>
        <taxon>Ciliophora</taxon>
        <taxon>Intramacronucleata</taxon>
        <taxon>Spirotrichea</taxon>
        <taxon>Stichotrichia</taxon>
        <taxon>Sporadotrichida</taxon>
        <taxon>Halteriidae</taxon>
        <taxon>Halteria</taxon>
    </lineage>
</organism>
<name>A0A8J8T8L0_HALGN</name>
<protein>
    <submittedName>
        <fullName evidence="2">Uncharacterized protein</fullName>
    </submittedName>
</protein>
<feature type="region of interest" description="Disordered" evidence="1">
    <location>
        <begin position="585"/>
        <end position="618"/>
    </location>
</feature>
<comment type="caution">
    <text evidence="2">The sequence shown here is derived from an EMBL/GenBank/DDBJ whole genome shotgun (WGS) entry which is preliminary data.</text>
</comment>
<keyword evidence="3" id="KW-1185">Reference proteome</keyword>
<feature type="region of interest" description="Disordered" evidence="1">
    <location>
        <begin position="1149"/>
        <end position="1171"/>
    </location>
</feature>
<feature type="compositionally biased region" description="Basic and acidic residues" evidence="1">
    <location>
        <begin position="546"/>
        <end position="560"/>
    </location>
</feature>
<feature type="region of interest" description="Disordered" evidence="1">
    <location>
        <begin position="423"/>
        <end position="567"/>
    </location>
</feature>
<feature type="region of interest" description="Disordered" evidence="1">
    <location>
        <begin position="326"/>
        <end position="373"/>
    </location>
</feature>
<feature type="compositionally biased region" description="Low complexity" evidence="1">
    <location>
        <begin position="785"/>
        <end position="796"/>
    </location>
</feature>
<evidence type="ECO:0000313" key="3">
    <source>
        <dbReference type="Proteomes" id="UP000785679"/>
    </source>
</evidence>
<feature type="region of interest" description="Disordered" evidence="1">
    <location>
        <begin position="978"/>
        <end position="1029"/>
    </location>
</feature>
<feature type="region of interest" description="Disordered" evidence="1">
    <location>
        <begin position="784"/>
        <end position="803"/>
    </location>
</feature>
<feature type="compositionally biased region" description="Polar residues" evidence="1">
    <location>
        <begin position="250"/>
        <end position="260"/>
    </location>
</feature>
<gene>
    <name evidence="2" type="ORF">FGO68_gene12969</name>
</gene>
<accession>A0A8J8T8L0</accession>
<feature type="compositionally biased region" description="Low complexity" evidence="1">
    <location>
        <begin position="353"/>
        <end position="364"/>
    </location>
</feature>
<feature type="region of interest" description="Disordered" evidence="1">
    <location>
        <begin position="80"/>
        <end position="99"/>
    </location>
</feature>
<reference evidence="2" key="1">
    <citation type="submission" date="2019-06" db="EMBL/GenBank/DDBJ databases">
        <authorList>
            <person name="Zheng W."/>
        </authorList>
    </citation>
    <scope>NUCLEOTIDE SEQUENCE</scope>
    <source>
        <strain evidence="2">QDHG01</strain>
    </source>
</reference>
<evidence type="ECO:0000256" key="1">
    <source>
        <dbReference type="SAM" id="MobiDB-lite"/>
    </source>
</evidence>
<feature type="compositionally biased region" description="Polar residues" evidence="1">
    <location>
        <begin position="326"/>
        <end position="336"/>
    </location>
</feature>